<keyword evidence="5 6" id="KW-0472">Membrane</keyword>
<feature type="transmembrane region" description="Helical" evidence="6">
    <location>
        <begin position="351"/>
        <end position="372"/>
    </location>
</feature>
<dbReference type="EMBL" id="JBHUGZ010000017">
    <property type="protein sequence ID" value="MFD1986200.1"/>
    <property type="molecule type" value="Genomic_DNA"/>
</dbReference>
<evidence type="ECO:0000313" key="9">
    <source>
        <dbReference type="Proteomes" id="UP001597405"/>
    </source>
</evidence>
<feature type="transmembrane region" description="Helical" evidence="6">
    <location>
        <begin position="181"/>
        <end position="203"/>
    </location>
</feature>
<dbReference type="InterPro" id="IPR011701">
    <property type="entry name" value="MFS"/>
</dbReference>
<keyword evidence="3 6" id="KW-0812">Transmembrane</keyword>
<feature type="transmembrane region" description="Helical" evidence="6">
    <location>
        <begin position="120"/>
        <end position="142"/>
    </location>
</feature>
<comment type="caution">
    <text evidence="8">The sequence shown here is derived from an EMBL/GenBank/DDBJ whole genome shotgun (WGS) entry which is preliminary data.</text>
</comment>
<dbReference type="Gene3D" id="1.20.1250.20">
    <property type="entry name" value="MFS general substrate transporter like domains"/>
    <property type="match status" value="1"/>
</dbReference>
<evidence type="ECO:0000256" key="6">
    <source>
        <dbReference type="SAM" id="Phobius"/>
    </source>
</evidence>
<dbReference type="RefSeq" id="WP_379103153.1">
    <property type="nucleotide sequence ID" value="NZ_JBHUGZ010000017.1"/>
</dbReference>
<dbReference type="Pfam" id="PF07690">
    <property type="entry name" value="MFS_1"/>
    <property type="match status" value="1"/>
</dbReference>
<feature type="transmembrane region" description="Helical" evidence="6">
    <location>
        <begin position="262"/>
        <end position="283"/>
    </location>
</feature>
<dbReference type="InterPro" id="IPR036259">
    <property type="entry name" value="MFS_trans_sf"/>
</dbReference>
<dbReference type="InterPro" id="IPR020846">
    <property type="entry name" value="MFS_dom"/>
</dbReference>
<feature type="transmembrane region" description="Helical" evidence="6">
    <location>
        <begin position="94"/>
        <end position="114"/>
    </location>
</feature>
<dbReference type="Proteomes" id="UP001597405">
    <property type="component" value="Unassembled WGS sequence"/>
</dbReference>
<gene>
    <name evidence="8" type="ORF">ACFSOZ_27520</name>
</gene>
<evidence type="ECO:0000256" key="1">
    <source>
        <dbReference type="ARBA" id="ARBA00004651"/>
    </source>
</evidence>
<feature type="transmembrane region" description="Helical" evidence="6">
    <location>
        <begin position="290"/>
        <end position="309"/>
    </location>
</feature>
<feature type="transmembrane region" description="Helical" evidence="6">
    <location>
        <begin position="26"/>
        <end position="48"/>
    </location>
</feature>
<sequence length="413" mass="42376">MAEPATGVIDATLLSPADSDERTEPAWGAVVSLALGVFGLVTAEFLPASLLTPMARDLGVTEGVAGQAVTATAIVGAIAAPTMAIITRRMDRRLVMWMLTMFLILSNLLATFASSLTVLLLARVVLGVALGGFWAMSAAMALRLVPMRLMPRAMSIILTGVSLATVCAAPVGAYVGDIWGWRTAFMIATVVGALALLVQVATIPKLPPVGVASFRTLLDVLERPSIRVALLVVLLVASGHFAGFTYVRPFLEKVPVLDIETISLVLLAYGVGGFFGNVAGGILAERNLKAAVALAPLLIAAAAASMLVFGASSTVAAAAVAVWGFAFGAVPVGLQSWLVRAAPDQAESAGGLMVATFQVAIALGAVFGGLLVDHAGVASAFAYCGTATLLAAIVVFLRGPKQGRVVVVLTISR</sequence>
<keyword evidence="9" id="KW-1185">Reference proteome</keyword>
<evidence type="ECO:0000256" key="3">
    <source>
        <dbReference type="ARBA" id="ARBA00022692"/>
    </source>
</evidence>
<evidence type="ECO:0000259" key="7">
    <source>
        <dbReference type="PROSITE" id="PS50850"/>
    </source>
</evidence>
<evidence type="ECO:0000256" key="5">
    <source>
        <dbReference type="ARBA" id="ARBA00023136"/>
    </source>
</evidence>
<feature type="transmembrane region" description="Helical" evidence="6">
    <location>
        <begin position="68"/>
        <end position="87"/>
    </location>
</feature>
<proteinExistence type="predicted"/>
<protein>
    <submittedName>
        <fullName evidence="8">MFS transporter</fullName>
    </submittedName>
</protein>
<reference evidence="9" key="1">
    <citation type="journal article" date="2019" name="Int. J. Syst. Evol. Microbiol.">
        <title>The Global Catalogue of Microorganisms (GCM) 10K type strain sequencing project: providing services to taxonomists for standard genome sequencing and annotation.</title>
        <authorList>
            <consortium name="The Broad Institute Genomics Platform"/>
            <consortium name="The Broad Institute Genome Sequencing Center for Infectious Disease"/>
            <person name="Wu L."/>
            <person name="Ma J."/>
        </authorList>
    </citation>
    <scope>NUCLEOTIDE SEQUENCE [LARGE SCALE GENOMIC DNA]</scope>
    <source>
        <strain evidence="9">CGMCC 1.16225</strain>
    </source>
</reference>
<feature type="transmembrane region" description="Helical" evidence="6">
    <location>
        <begin position="224"/>
        <end position="242"/>
    </location>
</feature>
<dbReference type="SUPFAM" id="SSF103473">
    <property type="entry name" value="MFS general substrate transporter"/>
    <property type="match status" value="1"/>
</dbReference>
<name>A0ABW4UIN5_9HYPH</name>
<feature type="domain" description="Major facilitator superfamily (MFS) profile" evidence="7">
    <location>
        <begin position="29"/>
        <end position="403"/>
    </location>
</feature>
<evidence type="ECO:0000313" key="8">
    <source>
        <dbReference type="EMBL" id="MFD1986200.1"/>
    </source>
</evidence>
<keyword evidence="4 6" id="KW-1133">Transmembrane helix</keyword>
<dbReference type="CDD" id="cd17324">
    <property type="entry name" value="MFS_NepI_like"/>
    <property type="match status" value="1"/>
</dbReference>
<dbReference type="InterPro" id="IPR050189">
    <property type="entry name" value="MFS_Efflux_Transporters"/>
</dbReference>
<accession>A0ABW4UIN5</accession>
<dbReference type="PANTHER" id="PTHR43124">
    <property type="entry name" value="PURINE EFFLUX PUMP PBUE"/>
    <property type="match status" value="1"/>
</dbReference>
<comment type="subcellular location">
    <subcellularLocation>
        <location evidence="1">Cell membrane</location>
        <topology evidence="1">Multi-pass membrane protein</topology>
    </subcellularLocation>
</comment>
<keyword evidence="2" id="KW-1003">Cell membrane</keyword>
<feature type="transmembrane region" description="Helical" evidence="6">
    <location>
        <begin position="378"/>
        <end position="397"/>
    </location>
</feature>
<feature type="transmembrane region" description="Helical" evidence="6">
    <location>
        <begin position="154"/>
        <end position="175"/>
    </location>
</feature>
<dbReference type="PROSITE" id="PS50850">
    <property type="entry name" value="MFS"/>
    <property type="match status" value="1"/>
</dbReference>
<organism evidence="8 9">
    <name type="scientific">Mesorhizobium newzealandense</name>
    <dbReference type="NCBI Taxonomy" id="1300302"/>
    <lineage>
        <taxon>Bacteria</taxon>
        <taxon>Pseudomonadati</taxon>
        <taxon>Pseudomonadota</taxon>
        <taxon>Alphaproteobacteria</taxon>
        <taxon>Hyphomicrobiales</taxon>
        <taxon>Phyllobacteriaceae</taxon>
        <taxon>Mesorhizobium</taxon>
    </lineage>
</organism>
<feature type="transmembrane region" description="Helical" evidence="6">
    <location>
        <begin position="315"/>
        <end position="339"/>
    </location>
</feature>
<dbReference type="PANTHER" id="PTHR43124:SF5">
    <property type="entry name" value="PURINE RIBONUCLEOSIDE EFFLUX PUMP NEPI"/>
    <property type="match status" value="1"/>
</dbReference>
<evidence type="ECO:0000256" key="4">
    <source>
        <dbReference type="ARBA" id="ARBA00022989"/>
    </source>
</evidence>
<evidence type="ECO:0000256" key="2">
    <source>
        <dbReference type="ARBA" id="ARBA00022475"/>
    </source>
</evidence>